<dbReference type="Gene3D" id="3.40.50.300">
    <property type="entry name" value="P-loop containing nucleotide triphosphate hydrolases"/>
    <property type="match status" value="1"/>
</dbReference>
<evidence type="ECO:0000259" key="1">
    <source>
        <dbReference type="SMART" id="SM00382"/>
    </source>
</evidence>
<organism evidence="2 3">
    <name type="scientific">Microdochium trichocladiopsis</name>
    <dbReference type="NCBI Taxonomy" id="1682393"/>
    <lineage>
        <taxon>Eukaryota</taxon>
        <taxon>Fungi</taxon>
        <taxon>Dikarya</taxon>
        <taxon>Ascomycota</taxon>
        <taxon>Pezizomycotina</taxon>
        <taxon>Sordariomycetes</taxon>
        <taxon>Xylariomycetidae</taxon>
        <taxon>Xylariales</taxon>
        <taxon>Microdochiaceae</taxon>
        <taxon>Microdochium</taxon>
    </lineage>
</organism>
<dbReference type="PANTHER" id="PTHR23150:SF19">
    <property type="entry name" value="FORMYLGLYCINE-GENERATING ENZYME"/>
    <property type="match status" value="1"/>
</dbReference>
<dbReference type="Proteomes" id="UP000756346">
    <property type="component" value="Unassembled WGS sequence"/>
</dbReference>
<reference evidence="2" key="1">
    <citation type="journal article" date="2021" name="Nat. Commun.">
        <title>Genetic determinants of endophytism in the Arabidopsis root mycobiome.</title>
        <authorList>
            <person name="Mesny F."/>
            <person name="Miyauchi S."/>
            <person name="Thiergart T."/>
            <person name="Pickel B."/>
            <person name="Atanasova L."/>
            <person name="Karlsson M."/>
            <person name="Huettel B."/>
            <person name="Barry K.W."/>
            <person name="Haridas S."/>
            <person name="Chen C."/>
            <person name="Bauer D."/>
            <person name="Andreopoulos W."/>
            <person name="Pangilinan J."/>
            <person name="LaButti K."/>
            <person name="Riley R."/>
            <person name="Lipzen A."/>
            <person name="Clum A."/>
            <person name="Drula E."/>
            <person name="Henrissat B."/>
            <person name="Kohler A."/>
            <person name="Grigoriev I.V."/>
            <person name="Martin F.M."/>
            <person name="Hacquard S."/>
        </authorList>
    </citation>
    <scope>NUCLEOTIDE SEQUENCE</scope>
    <source>
        <strain evidence="2">MPI-CAGE-CH-0230</strain>
    </source>
</reference>
<dbReference type="InterPro" id="IPR016187">
    <property type="entry name" value="CTDL_fold"/>
</dbReference>
<dbReference type="Pfam" id="PF03781">
    <property type="entry name" value="FGE-sulfatase"/>
    <property type="match status" value="1"/>
</dbReference>
<dbReference type="SUPFAM" id="SSF52540">
    <property type="entry name" value="P-loop containing nucleoside triphosphate hydrolases"/>
    <property type="match status" value="1"/>
</dbReference>
<sequence>MTLSQHHSAALAYGGEPLLALPTGTILTLATSYIPLLVAFTHEDKAAKGLRKGRTADEQTDPVYFSALEAVRDNRALLLTGDPGSGKTTFAKHLCVCAAKGRDVEAGLETPFRGKVCRNEQSLMLEEEWKELDSAKVVGCYFDLSELPEQVSSQALMTTTISHLLREAQERDKDIVVILDNAEELARDDPQIFEELMARFEQHAQKARLLLLGNTEACESWRLPSTVTRLSLLPLLASQRRHPVSQFLDSTPSAAHCGDVATGTAAANAALFALALQSRHAGQTAEDIVDAWLAANITSEKDLATVEQSALDQSLASQSPTGMRHTLPESPFASANPAFASDAVQSIIAGQAAFRLPVTEIVQLYHKAPTRTPAVIASTLARLGSSPRSRDLVEAFLNDSGPHAQRGALLVAEHVDEGDKTMAEKLASHMLSIIEEGHLPISERVRAGRVISRLGDSRDLQALAVVPAGEFSFGSTTHDNSLPVSEIWLPGFQIGRFPVVNRDYLSFVEETGRVWHSPDRADPERRNVPATDLTWHDARAYCTWLTLRWREESKIGSYEEVRLPAEPEWERAARGDQKAQSTTDDAVEQESYVYPWGTDWDADASNNDETGLNSICCVGLFPRGRSPYGGYDMTGQAWEWCTTLWGTDMATPHFKYPYTLEDGREDLTAPDSIRRVLRGGCFSSGRAKATCTYRGSLEPSGSWRGNGFRIVALTKMPIVADFQLPASAQDLPVPSDGSAPFYVTIISSTPPETGESWCPDVRRALPLLDKTFSPEDAPRMGYVPVDRPLWKEPGNVYRTKWDLHFVPTVVRYERVDGVVKETGRVVEGEVIVDGKLEALLLQ</sequence>
<comment type="caution">
    <text evidence="2">The sequence shown here is derived from an EMBL/GenBank/DDBJ whole genome shotgun (WGS) entry which is preliminary data.</text>
</comment>
<dbReference type="Pfam" id="PF13191">
    <property type="entry name" value="AAA_16"/>
    <property type="match status" value="1"/>
</dbReference>
<dbReference type="SUPFAM" id="SSF56436">
    <property type="entry name" value="C-type lectin-like"/>
    <property type="match status" value="1"/>
</dbReference>
<dbReference type="InterPro" id="IPR003593">
    <property type="entry name" value="AAA+_ATPase"/>
</dbReference>
<dbReference type="GeneID" id="70191428"/>
<dbReference type="SUPFAM" id="SSF52833">
    <property type="entry name" value="Thioredoxin-like"/>
    <property type="match status" value="1"/>
</dbReference>
<dbReference type="InterPro" id="IPR036249">
    <property type="entry name" value="Thioredoxin-like_sf"/>
</dbReference>
<accession>A0A9P8Y658</accession>
<dbReference type="InterPro" id="IPR051043">
    <property type="entry name" value="Sulfatase_Mod_Factor_Kinase"/>
</dbReference>
<dbReference type="PANTHER" id="PTHR23150">
    <property type="entry name" value="SULFATASE MODIFYING FACTOR 1, 2"/>
    <property type="match status" value="1"/>
</dbReference>
<dbReference type="Gene3D" id="3.90.1580.10">
    <property type="entry name" value="paralog of FGE (formylglycine-generating enzyme)"/>
    <property type="match status" value="1"/>
</dbReference>
<dbReference type="InterPro" id="IPR005532">
    <property type="entry name" value="SUMF_dom"/>
</dbReference>
<dbReference type="RefSeq" id="XP_046012323.1">
    <property type="nucleotide sequence ID" value="XM_046161882.1"/>
</dbReference>
<proteinExistence type="predicted"/>
<dbReference type="InterPro" id="IPR041664">
    <property type="entry name" value="AAA_16"/>
</dbReference>
<dbReference type="InterPro" id="IPR010357">
    <property type="entry name" value="TXNDC17_dom"/>
</dbReference>
<keyword evidence="3" id="KW-1185">Reference proteome</keyword>
<evidence type="ECO:0000313" key="2">
    <source>
        <dbReference type="EMBL" id="KAH7030643.1"/>
    </source>
</evidence>
<dbReference type="SMART" id="SM00382">
    <property type="entry name" value="AAA"/>
    <property type="match status" value="1"/>
</dbReference>
<protein>
    <recommendedName>
        <fullName evidence="1">AAA+ ATPase domain-containing protein</fullName>
    </recommendedName>
</protein>
<dbReference type="Gene3D" id="3.40.30.10">
    <property type="entry name" value="Glutaredoxin"/>
    <property type="match status" value="1"/>
</dbReference>
<dbReference type="CDD" id="cd00009">
    <property type="entry name" value="AAA"/>
    <property type="match status" value="1"/>
</dbReference>
<dbReference type="AlphaFoldDB" id="A0A9P8Y658"/>
<dbReference type="EMBL" id="JAGTJQ010000005">
    <property type="protein sequence ID" value="KAH7030643.1"/>
    <property type="molecule type" value="Genomic_DNA"/>
</dbReference>
<name>A0A9P8Y658_9PEZI</name>
<gene>
    <name evidence="2" type="ORF">B0I36DRAFT_408793</name>
</gene>
<dbReference type="Pfam" id="PF06110">
    <property type="entry name" value="TXD17-like_Trx"/>
    <property type="match status" value="1"/>
</dbReference>
<feature type="domain" description="AAA+ ATPase" evidence="1">
    <location>
        <begin position="73"/>
        <end position="248"/>
    </location>
</feature>
<dbReference type="InterPro" id="IPR027417">
    <property type="entry name" value="P-loop_NTPase"/>
</dbReference>
<dbReference type="OrthoDB" id="659at2759"/>
<dbReference type="GO" id="GO:0120147">
    <property type="term" value="F:formylglycine-generating oxidase activity"/>
    <property type="evidence" value="ECO:0007669"/>
    <property type="project" value="TreeGrafter"/>
</dbReference>
<dbReference type="InterPro" id="IPR042095">
    <property type="entry name" value="SUMF_sf"/>
</dbReference>
<evidence type="ECO:0000313" key="3">
    <source>
        <dbReference type="Proteomes" id="UP000756346"/>
    </source>
</evidence>